<feature type="domain" description="MADS-box" evidence="6">
    <location>
        <begin position="23"/>
        <end position="66"/>
    </location>
</feature>
<sequence length="240" mass="27354">MVSSSSSSSMLSVRNRKCFKPSLSSVSKKTTNLALREKTMFKKASELSILCDVELCVIYYNRDGELVGTWPEDQSKVRDMAERYSKLNDSERRKKSTNLSQFLNKKTDKKTSLDINDKRFSEKLLEMEASLESNLRVLQDQHLRVLQNQTEQPDQNPLVSSAGFFTTLMSGGVSKTEQYLSTPSSTQQLPPLMMQTPLVHFDDQLFAEWNPSSFSFAEDPSLMFSSFAEDPSLMFSSFYH</sequence>
<evidence type="ECO:0000256" key="3">
    <source>
        <dbReference type="ARBA" id="ARBA00023125"/>
    </source>
</evidence>
<protein>
    <submittedName>
        <fullName evidence="8">Agamous-like MADS-box protein AGL53</fullName>
    </submittedName>
</protein>
<dbReference type="InterPro" id="IPR033897">
    <property type="entry name" value="SRF-like_MADS-box"/>
</dbReference>
<dbReference type="RefSeq" id="XP_010493449.1">
    <property type="nucleotide sequence ID" value="XM_010495147.2"/>
</dbReference>
<keyword evidence="2" id="KW-0805">Transcription regulation</keyword>
<dbReference type="Gene3D" id="3.40.1810.10">
    <property type="entry name" value="Transcription factor, MADS-box"/>
    <property type="match status" value="1"/>
</dbReference>
<proteinExistence type="predicted"/>
<keyword evidence="7" id="KW-1185">Reference proteome</keyword>
<keyword evidence="3" id="KW-0238">DNA-binding</keyword>
<evidence type="ECO:0000256" key="2">
    <source>
        <dbReference type="ARBA" id="ARBA00023015"/>
    </source>
</evidence>
<evidence type="ECO:0000256" key="1">
    <source>
        <dbReference type="ARBA" id="ARBA00004123"/>
    </source>
</evidence>
<name>A0ABM0Y023_CAMSA</name>
<evidence type="ECO:0000256" key="5">
    <source>
        <dbReference type="ARBA" id="ARBA00023242"/>
    </source>
</evidence>
<dbReference type="GeneID" id="104770684"/>
<dbReference type="CDD" id="cd00266">
    <property type="entry name" value="MADS_SRF_like"/>
    <property type="match status" value="1"/>
</dbReference>
<dbReference type="SMART" id="SM00432">
    <property type="entry name" value="MADS"/>
    <property type="match status" value="1"/>
</dbReference>
<gene>
    <name evidence="8" type="primary">LOC104770684</name>
</gene>
<dbReference type="InterPro" id="IPR036879">
    <property type="entry name" value="TF_MADSbox_sf"/>
</dbReference>
<dbReference type="InterPro" id="IPR002100">
    <property type="entry name" value="TF_MADSbox"/>
</dbReference>
<organism evidence="7 8">
    <name type="scientific">Camelina sativa</name>
    <name type="common">False flax</name>
    <name type="synonym">Myagrum sativum</name>
    <dbReference type="NCBI Taxonomy" id="90675"/>
    <lineage>
        <taxon>Eukaryota</taxon>
        <taxon>Viridiplantae</taxon>
        <taxon>Streptophyta</taxon>
        <taxon>Embryophyta</taxon>
        <taxon>Tracheophyta</taxon>
        <taxon>Spermatophyta</taxon>
        <taxon>Magnoliopsida</taxon>
        <taxon>eudicotyledons</taxon>
        <taxon>Gunneridae</taxon>
        <taxon>Pentapetalae</taxon>
        <taxon>rosids</taxon>
        <taxon>malvids</taxon>
        <taxon>Brassicales</taxon>
        <taxon>Brassicaceae</taxon>
        <taxon>Camelineae</taxon>
        <taxon>Camelina</taxon>
    </lineage>
</organism>
<comment type="subcellular location">
    <subcellularLocation>
        <location evidence="1">Nucleus</location>
    </subcellularLocation>
</comment>
<keyword evidence="5" id="KW-0539">Nucleus</keyword>
<reference evidence="8" key="2">
    <citation type="submission" date="2025-08" db="UniProtKB">
        <authorList>
            <consortium name="RefSeq"/>
        </authorList>
    </citation>
    <scope>IDENTIFICATION</scope>
    <source>
        <tissue evidence="8">Leaf</tissue>
    </source>
</reference>
<evidence type="ECO:0000259" key="6">
    <source>
        <dbReference type="PROSITE" id="PS50066"/>
    </source>
</evidence>
<dbReference type="Proteomes" id="UP000694864">
    <property type="component" value="Chromosome 20"/>
</dbReference>
<dbReference type="Pfam" id="PF00319">
    <property type="entry name" value="SRF-TF"/>
    <property type="match status" value="1"/>
</dbReference>
<keyword evidence="4" id="KW-0804">Transcription</keyword>
<evidence type="ECO:0000313" key="8">
    <source>
        <dbReference type="RefSeq" id="XP_010493449.1"/>
    </source>
</evidence>
<evidence type="ECO:0000313" key="7">
    <source>
        <dbReference type="Proteomes" id="UP000694864"/>
    </source>
</evidence>
<accession>A0ABM0Y023</accession>
<dbReference type="SUPFAM" id="SSF55455">
    <property type="entry name" value="SRF-like"/>
    <property type="match status" value="1"/>
</dbReference>
<evidence type="ECO:0000256" key="4">
    <source>
        <dbReference type="ARBA" id="ARBA00023163"/>
    </source>
</evidence>
<dbReference type="PROSITE" id="PS50066">
    <property type="entry name" value="MADS_BOX_2"/>
    <property type="match status" value="1"/>
</dbReference>
<reference evidence="7" key="1">
    <citation type="journal article" date="2014" name="Nat. Commun.">
        <title>The emerging biofuel crop Camelina sativa retains a highly undifferentiated hexaploid genome structure.</title>
        <authorList>
            <person name="Kagale S."/>
            <person name="Koh C."/>
            <person name="Nixon J."/>
            <person name="Bollina V."/>
            <person name="Clarke W.E."/>
            <person name="Tuteja R."/>
            <person name="Spillane C."/>
            <person name="Robinson S.J."/>
            <person name="Links M.G."/>
            <person name="Clarke C."/>
            <person name="Higgins E.E."/>
            <person name="Huebert T."/>
            <person name="Sharpe A.G."/>
            <person name="Parkin I.A."/>
        </authorList>
    </citation>
    <scope>NUCLEOTIDE SEQUENCE [LARGE SCALE GENOMIC DNA]</scope>
    <source>
        <strain evidence="7">cv. DH55</strain>
    </source>
</reference>